<dbReference type="SUPFAM" id="SSF49503">
    <property type="entry name" value="Cupredoxins"/>
    <property type="match status" value="1"/>
</dbReference>
<accession>A0A1I3YY12</accession>
<feature type="domain" description="EfeO-type cupredoxin-like" evidence="2">
    <location>
        <begin position="10"/>
        <end position="110"/>
    </location>
</feature>
<feature type="signal peptide" evidence="1">
    <location>
        <begin position="1"/>
        <end position="25"/>
    </location>
</feature>
<dbReference type="EMBL" id="FOSL01000005">
    <property type="protein sequence ID" value="SFK36670.1"/>
    <property type="molecule type" value="Genomic_DNA"/>
</dbReference>
<evidence type="ECO:0000259" key="2">
    <source>
        <dbReference type="Pfam" id="PF13473"/>
    </source>
</evidence>
<dbReference type="Gene3D" id="2.60.40.420">
    <property type="entry name" value="Cupredoxins - blue copper proteins"/>
    <property type="match status" value="1"/>
</dbReference>
<proteinExistence type="predicted"/>
<keyword evidence="4" id="KW-1185">Reference proteome</keyword>
<dbReference type="Proteomes" id="UP000323300">
    <property type="component" value="Unassembled WGS sequence"/>
</dbReference>
<sequence length="113" mass="12230">MLIRHFPLAAAAAAVFAWSGFASQAAETPYTLTIKDHRFRPETLTVPAGKEFTLVVINSDPTAEELESNDFHVEKVIAGGKQATFQVGPLTAGTYGFFGERHMDTALGNLFAE</sequence>
<protein>
    <submittedName>
        <fullName evidence="3">Cupredoxin-like domain-containing protein</fullName>
    </submittedName>
</protein>
<reference evidence="3 4" key="1">
    <citation type="submission" date="2016-10" db="EMBL/GenBank/DDBJ databases">
        <authorList>
            <person name="Varghese N."/>
            <person name="Submissions S."/>
        </authorList>
    </citation>
    <scope>NUCLEOTIDE SEQUENCE [LARGE SCALE GENOMIC DNA]</scope>
    <source>
        <strain evidence="3 4">DSM 21822</strain>
    </source>
</reference>
<evidence type="ECO:0000256" key="1">
    <source>
        <dbReference type="SAM" id="SignalP"/>
    </source>
</evidence>
<dbReference type="OrthoDB" id="7161040at2"/>
<evidence type="ECO:0000313" key="3">
    <source>
        <dbReference type="EMBL" id="SFK36670.1"/>
    </source>
</evidence>
<feature type="chain" id="PRO_5009302453" evidence="1">
    <location>
        <begin position="26"/>
        <end position="113"/>
    </location>
</feature>
<dbReference type="InterPro" id="IPR028096">
    <property type="entry name" value="EfeO_Cupredoxin"/>
</dbReference>
<dbReference type="InterPro" id="IPR008972">
    <property type="entry name" value="Cupredoxin"/>
</dbReference>
<keyword evidence="1" id="KW-0732">Signal</keyword>
<dbReference type="Pfam" id="PF13473">
    <property type="entry name" value="Cupredoxin_1"/>
    <property type="match status" value="1"/>
</dbReference>
<gene>
    <name evidence="3" type="ORF">SAMN04488498_105244</name>
</gene>
<organism evidence="3 4">
    <name type="scientific">Neomesorhizobium albiziae</name>
    <dbReference type="NCBI Taxonomy" id="335020"/>
    <lineage>
        <taxon>Bacteria</taxon>
        <taxon>Pseudomonadati</taxon>
        <taxon>Pseudomonadota</taxon>
        <taxon>Alphaproteobacteria</taxon>
        <taxon>Hyphomicrobiales</taxon>
        <taxon>Phyllobacteriaceae</taxon>
        <taxon>Neomesorhizobium</taxon>
    </lineage>
</organism>
<name>A0A1I3YY12_9HYPH</name>
<dbReference type="AlphaFoldDB" id="A0A1I3YY12"/>
<evidence type="ECO:0000313" key="4">
    <source>
        <dbReference type="Proteomes" id="UP000323300"/>
    </source>
</evidence>